<organism evidence="6">
    <name type="scientific">Anopheles atroparvus</name>
    <name type="common">European mosquito</name>
    <dbReference type="NCBI Taxonomy" id="41427"/>
    <lineage>
        <taxon>Eukaryota</taxon>
        <taxon>Metazoa</taxon>
        <taxon>Ecdysozoa</taxon>
        <taxon>Arthropoda</taxon>
        <taxon>Hexapoda</taxon>
        <taxon>Insecta</taxon>
        <taxon>Pterygota</taxon>
        <taxon>Neoptera</taxon>
        <taxon>Endopterygota</taxon>
        <taxon>Diptera</taxon>
        <taxon>Nematocera</taxon>
        <taxon>Culicoidea</taxon>
        <taxon>Culicidae</taxon>
        <taxon>Anophelinae</taxon>
        <taxon>Anopheles</taxon>
    </lineage>
</organism>
<keyword evidence="3" id="KW-0964">Secreted</keyword>
<dbReference type="InterPro" id="IPR003172">
    <property type="entry name" value="ML_dom"/>
</dbReference>
<evidence type="ECO:0000256" key="4">
    <source>
        <dbReference type="SAM" id="SignalP"/>
    </source>
</evidence>
<comment type="similarity">
    <text evidence="2">Belongs to the NPC2 family.</text>
</comment>
<dbReference type="EnsemblMetazoa" id="AATE007222-RA">
    <property type="protein sequence ID" value="AATE007222-PA.2"/>
    <property type="gene ID" value="AATE007222"/>
</dbReference>
<dbReference type="SMART" id="SM00737">
    <property type="entry name" value="ML"/>
    <property type="match status" value="1"/>
</dbReference>
<dbReference type="PANTHER" id="PTHR11306">
    <property type="entry name" value="NIEMANN PICK TYPE C2 PROTEIN NPC2-RELATED"/>
    <property type="match status" value="1"/>
</dbReference>
<evidence type="ECO:0000256" key="1">
    <source>
        <dbReference type="ARBA" id="ARBA00004613"/>
    </source>
</evidence>
<evidence type="ECO:0000313" key="6">
    <source>
        <dbReference type="EnsemblMetazoa" id="AATE007222-PA.2"/>
    </source>
</evidence>
<reference evidence="6" key="1">
    <citation type="submission" date="2022-08" db="UniProtKB">
        <authorList>
            <consortium name="EnsemblMetazoa"/>
        </authorList>
    </citation>
    <scope>IDENTIFICATION</scope>
    <source>
        <strain evidence="6">EBRO</strain>
    </source>
</reference>
<dbReference type="GO" id="GO:0032934">
    <property type="term" value="F:sterol binding"/>
    <property type="evidence" value="ECO:0007669"/>
    <property type="project" value="InterPro"/>
</dbReference>
<feature type="domain" description="MD-2-related lipid-recognition" evidence="5">
    <location>
        <begin position="46"/>
        <end position="166"/>
    </location>
</feature>
<dbReference type="SUPFAM" id="SSF81296">
    <property type="entry name" value="E set domains"/>
    <property type="match status" value="1"/>
</dbReference>
<dbReference type="InterPro" id="IPR039670">
    <property type="entry name" value="NPC2-like"/>
</dbReference>
<dbReference type="FunFam" id="2.60.40.770:FF:000001">
    <property type="entry name" value="NPC intracellular cholesterol transporter 2"/>
    <property type="match status" value="1"/>
</dbReference>
<name>A0A8W7N892_ANOAO</name>
<dbReference type="GO" id="GO:0015918">
    <property type="term" value="P:sterol transport"/>
    <property type="evidence" value="ECO:0007669"/>
    <property type="project" value="InterPro"/>
</dbReference>
<dbReference type="PANTHER" id="PTHR11306:SF56">
    <property type="entry name" value="LP08842P-RELATED"/>
    <property type="match status" value="1"/>
</dbReference>
<evidence type="ECO:0000256" key="2">
    <source>
        <dbReference type="ARBA" id="ARBA00006370"/>
    </source>
</evidence>
<keyword evidence="4" id="KW-0732">Signal</keyword>
<evidence type="ECO:0000256" key="3">
    <source>
        <dbReference type="ARBA" id="ARBA00022525"/>
    </source>
</evidence>
<protein>
    <recommendedName>
        <fullName evidence="5">MD-2-related lipid-recognition domain-containing protein</fullName>
    </recommendedName>
</protein>
<dbReference type="AlphaFoldDB" id="A0A8W7N892"/>
<feature type="signal peptide" evidence="4">
    <location>
        <begin position="1"/>
        <end position="21"/>
    </location>
</feature>
<proteinExistence type="inferred from homology"/>
<dbReference type="Pfam" id="PF02221">
    <property type="entry name" value="E1_DerP2_DerF2"/>
    <property type="match status" value="1"/>
</dbReference>
<dbReference type="GO" id="GO:0005576">
    <property type="term" value="C:extracellular region"/>
    <property type="evidence" value="ECO:0007669"/>
    <property type="project" value="UniProtKB-SubCell"/>
</dbReference>
<evidence type="ECO:0000259" key="5">
    <source>
        <dbReference type="SMART" id="SM00737"/>
    </source>
</evidence>
<accession>A0A8W7N892</accession>
<sequence length="169" mass="18713">MKRTVLLVVLCVVFRAASVDGGILRWWNRNWWRFQYQPPVASSLVFEDCGTQYDVLSINLSSCLTAPCSMKRGAYVAVNAEFNPNGPTTDSVLKHDVHFNLNGVKTQASISPTTCEGSVCPRQGAHGLLFSANIYVNPSLPPINGKLRWELRNSSGDILLCYQVPVRIV</sequence>
<comment type="subcellular location">
    <subcellularLocation>
        <location evidence="1">Secreted</location>
    </subcellularLocation>
</comment>
<dbReference type="InterPro" id="IPR014756">
    <property type="entry name" value="Ig_E-set"/>
</dbReference>
<feature type="chain" id="PRO_5036456912" description="MD-2-related lipid-recognition domain-containing protein" evidence="4">
    <location>
        <begin position="22"/>
        <end position="169"/>
    </location>
</feature>
<dbReference type="Gene3D" id="2.60.40.770">
    <property type="match status" value="1"/>
</dbReference>